<protein>
    <submittedName>
        <fullName evidence="1">Uncharacterized protein</fullName>
    </submittedName>
</protein>
<organism evidence="1">
    <name type="scientific">marine sediment metagenome</name>
    <dbReference type="NCBI Taxonomy" id="412755"/>
    <lineage>
        <taxon>unclassified sequences</taxon>
        <taxon>metagenomes</taxon>
        <taxon>ecological metagenomes</taxon>
    </lineage>
</organism>
<dbReference type="EMBL" id="LAZR01001329">
    <property type="protein sequence ID" value="KKN46471.1"/>
    <property type="molecule type" value="Genomic_DNA"/>
</dbReference>
<accession>A0A0F9TBY6</accession>
<comment type="caution">
    <text evidence="1">The sequence shown here is derived from an EMBL/GenBank/DDBJ whole genome shotgun (WGS) entry which is preliminary data.</text>
</comment>
<proteinExistence type="predicted"/>
<dbReference type="AlphaFoldDB" id="A0A0F9TBY6"/>
<name>A0A0F9TBY6_9ZZZZ</name>
<evidence type="ECO:0000313" key="1">
    <source>
        <dbReference type="EMBL" id="KKN46471.1"/>
    </source>
</evidence>
<gene>
    <name evidence="1" type="ORF">LCGC14_0672750</name>
</gene>
<sequence>MIVNRQEIEFQCPKCGAILMRISRDEHLCADCDRVYSERELRKYYST</sequence>
<reference evidence="1" key="1">
    <citation type="journal article" date="2015" name="Nature">
        <title>Complex archaea that bridge the gap between prokaryotes and eukaryotes.</title>
        <authorList>
            <person name="Spang A."/>
            <person name="Saw J.H."/>
            <person name="Jorgensen S.L."/>
            <person name="Zaremba-Niedzwiedzka K."/>
            <person name="Martijn J."/>
            <person name="Lind A.E."/>
            <person name="van Eijk R."/>
            <person name="Schleper C."/>
            <person name="Guy L."/>
            <person name="Ettema T.J."/>
        </authorList>
    </citation>
    <scope>NUCLEOTIDE SEQUENCE</scope>
</reference>